<reference evidence="2 3" key="1">
    <citation type="submission" date="2010-07" db="EMBL/GenBank/DDBJ databases">
        <authorList>
            <person name="Sid Ahmed O."/>
        </authorList>
    </citation>
    <scope>NUCLEOTIDE SEQUENCE [LARGE SCALE GENOMIC DNA]</scope>
    <source>
        <strain evidence="2 3">TX4248</strain>
    </source>
</reference>
<dbReference type="InterPro" id="IPR029044">
    <property type="entry name" value="Nucleotide-diphossugar_trans"/>
</dbReference>
<dbReference type="Gene3D" id="3.40.50.150">
    <property type="entry name" value="Vaccinia Virus protein VP39"/>
    <property type="match status" value="1"/>
</dbReference>
<name>A0A125W3L1_ENTFL</name>
<dbReference type="InterPro" id="IPR001173">
    <property type="entry name" value="Glyco_trans_2-like"/>
</dbReference>
<dbReference type="RefSeq" id="WP_002391192.1">
    <property type="nucleotide sequence ID" value="NZ_GL454478.1"/>
</dbReference>
<dbReference type="HOGENOM" id="CLU_005003_1_1_9"/>
<comment type="caution">
    <text evidence="2">The sequence shown here is derived from an EMBL/GenBank/DDBJ whole genome shotgun (WGS) entry which is preliminary data.</text>
</comment>
<proteinExistence type="predicted"/>
<organism evidence="2 3">
    <name type="scientific">Enterococcus faecalis TX4248</name>
    <dbReference type="NCBI Taxonomy" id="749495"/>
    <lineage>
        <taxon>Bacteria</taxon>
        <taxon>Bacillati</taxon>
        <taxon>Bacillota</taxon>
        <taxon>Bacilli</taxon>
        <taxon>Lactobacillales</taxon>
        <taxon>Enterococcaceae</taxon>
        <taxon>Enterococcus</taxon>
    </lineage>
</organism>
<dbReference type="Proteomes" id="UP000004846">
    <property type="component" value="Unassembled WGS sequence"/>
</dbReference>
<dbReference type="InterPro" id="IPR029063">
    <property type="entry name" value="SAM-dependent_MTases_sf"/>
</dbReference>
<gene>
    <name evidence="2" type="ORF">HMPREF9498_02466</name>
</gene>
<dbReference type="EMBL" id="AEBR01000088">
    <property type="protein sequence ID" value="EFM81894.1"/>
    <property type="molecule type" value="Genomic_DNA"/>
</dbReference>
<dbReference type="Pfam" id="PF00535">
    <property type="entry name" value="Glycos_transf_2"/>
    <property type="match status" value="1"/>
</dbReference>
<dbReference type="CDD" id="cd04184">
    <property type="entry name" value="GT2_RfbC_Mx_like"/>
    <property type="match status" value="1"/>
</dbReference>
<dbReference type="Gene3D" id="3.90.550.10">
    <property type="entry name" value="Spore Coat Polysaccharide Biosynthesis Protein SpsA, Chain A"/>
    <property type="match status" value="2"/>
</dbReference>
<feature type="domain" description="Glycosyltransferase 2-like" evidence="1">
    <location>
        <begin position="557"/>
        <end position="717"/>
    </location>
</feature>
<evidence type="ECO:0000259" key="1">
    <source>
        <dbReference type="Pfam" id="PF00535"/>
    </source>
</evidence>
<dbReference type="EC" id="2.4.-.-" evidence="2"/>
<evidence type="ECO:0000313" key="2">
    <source>
        <dbReference type="EMBL" id="EFM81894.1"/>
    </source>
</evidence>
<dbReference type="GO" id="GO:0016757">
    <property type="term" value="F:glycosyltransferase activity"/>
    <property type="evidence" value="ECO:0007669"/>
    <property type="project" value="UniProtKB-KW"/>
</dbReference>
<keyword evidence="2" id="KW-0808">Transferase</keyword>
<dbReference type="AlphaFoldDB" id="A0A125W3L1"/>
<dbReference type="GO" id="GO:0044010">
    <property type="term" value="P:single-species biofilm formation"/>
    <property type="evidence" value="ECO:0007669"/>
    <property type="project" value="TreeGrafter"/>
</dbReference>
<dbReference type="CDD" id="cd02440">
    <property type="entry name" value="AdoMet_MTases"/>
    <property type="match status" value="1"/>
</dbReference>
<dbReference type="SUPFAM" id="SSF53448">
    <property type="entry name" value="Nucleotide-diphospho-sugar transferases"/>
    <property type="match status" value="2"/>
</dbReference>
<protein>
    <submittedName>
        <fullName evidence="2">Glycosyltransferase, group 2 family protein</fullName>
        <ecNumber evidence="2">2.4.-.-</ecNumber>
    </submittedName>
</protein>
<dbReference type="PANTHER" id="PTHR43685">
    <property type="entry name" value="GLYCOSYLTRANSFERASE"/>
    <property type="match status" value="1"/>
</dbReference>
<dbReference type="Pfam" id="PF13489">
    <property type="entry name" value="Methyltransf_23"/>
    <property type="match status" value="1"/>
</dbReference>
<dbReference type="InterPro" id="IPR050834">
    <property type="entry name" value="Glycosyltransf_2"/>
</dbReference>
<evidence type="ECO:0000313" key="3">
    <source>
        <dbReference type="Proteomes" id="UP000004846"/>
    </source>
</evidence>
<accession>A0A125W3L1</accession>
<keyword evidence="2" id="KW-0328">Glycosyltransferase</keyword>
<sequence>MKYDFEMETDESTSVGKIVAQIKENSDVLEFGPGNGRMTSYLMEEKKCQVSIVELDKELYDHVSQFSTDAFYGNIDENDWVEYFAGKTFDYIVFADVLEHLMNPQSALAKVKPFLKPGGQILITFPNLAHNSVLIDLFNNRLTWNETGLLDATHKSFYLQEGFEKVFAEVGLYIAKEDFTFNQVGYNEIPTTYEALPVEVQAAFKARPFGEVYQYFFALTAEPVEQPERVTPVNSYNEKNVHILINCGEEKETELDQPVDLQKPETKQFQLKIPEDVQLIKLFPSLTGAIIKLSMTIDGETVPVAATNAFLVQENIYYFLDTQVPVIEVTDAQMAGKDLTVDIDYFFEGNYSERENTFIHALLDERNQFLEEMNKQTETAPMPTGKYKRITLTKFDKMINLTIDDIARDVENNVSVIRGWAYDKQTNYPLRFSIAEASESVTYTVETEYRRDVIDMFELEGDQDYGFVITIKDPEDLPAYTLNIDTKSGQKVQYVVERPNMVQPGTKFDRAWRSIQTRGLMGSVKWYFKRQEKAEAPVDVEAVLAEIKTFQFQPKISVAVPVYNVEEKWLAACVSSLQNQYYENWELCLADDASPSEHIKPMLEKYKELDQRIKVIYREENGHISEATNSALSIATGDFVGFMDNDDELAPQALYEVVKALNTDPTIDFLYTDEDKITENGRRFNAFYKSDWNPELILNHNYITHFVVVKRDLLEKVGGLNSAYNGAQDYDFVLRATEQATKIKHIPGMMYHWRAIESSTALNPESKGYAYVAGQKAVQAATERRGLKAQVEIAEFYGSYKINYLYDHVPMVSLIITNDTENMSSYLRQLLEKTAYTNYEILLPERFENQINIQNDRLRYVSTETRHGMIQAAKGEYVALLNAGLVPTKNDWLKELMNIGQQETSGLVTGRVVDARYRVETVGVSVDTDKGRLLYPEKGTPGKSLGYYYRIALPRNIQAATEDCLLFNKQLYLNLEGINESLGKEWMGVDLSLQFASAGKRNVYVSYAILKADEKMQNHDKKGSYKELAEKWTAEALVDPYRNPKHL</sequence>
<dbReference type="SUPFAM" id="SSF53335">
    <property type="entry name" value="S-adenosyl-L-methionine-dependent methyltransferases"/>
    <property type="match status" value="1"/>
</dbReference>
<dbReference type="PANTHER" id="PTHR43685:SF2">
    <property type="entry name" value="GLYCOSYLTRANSFERASE 2-LIKE DOMAIN-CONTAINING PROTEIN"/>
    <property type="match status" value="1"/>
</dbReference>